<dbReference type="PANTHER" id="PTHR30537">
    <property type="entry name" value="HTH-TYPE TRANSCRIPTIONAL REGULATOR"/>
    <property type="match status" value="1"/>
</dbReference>
<comment type="similarity">
    <text evidence="1">Belongs to the LysR transcriptional regulatory family.</text>
</comment>
<evidence type="ECO:0000256" key="1">
    <source>
        <dbReference type="ARBA" id="ARBA00009437"/>
    </source>
</evidence>
<dbReference type="InterPro" id="IPR036388">
    <property type="entry name" value="WH-like_DNA-bd_sf"/>
</dbReference>
<dbReference type="InterPro" id="IPR000847">
    <property type="entry name" value="LysR_HTH_N"/>
</dbReference>
<evidence type="ECO:0000256" key="2">
    <source>
        <dbReference type="ARBA" id="ARBA00023015"/>
    </source>
</evidence>
<dbReference type="Pfam" id="PF00126">
    <property type="entry name" value="HTH_1"/>
    <property type="match status" value="1"/>
</dbReference>
<evidence type="ECO:0000256" key="3">
    <source>
        <dbReference type="ARBA" id="ARBA00023125"/>
    </source>
</evidence>
<accession>A0ABP3TF73</accession>
<dbReference type="InterPro" id="IPR036390">
    <property type="entry name" value="WH_DNA-bd_sf"/>
</dbReference>
<feature type="domain" description="HTH lysR-type" evidence="5">
    <location>
        <begin position="9"/>
        <end position="66"/>
    </location>
</feature>
<keyword evidence="4" id="KW-0804">Transcription</keyword>
<comment type="caution">
    <text evidence="6">The sequence shown here is derived from an EMBL/GenBank/DDBJ whole genome shotgun (WGS) entry which is preliminary data.</text>
</comment>
<dbReference type="InterPro" id="IPR058163">
    <property type="entry name" value="LysR-type_TF_proteobact-type"/>
</dbReference>
<dbReference type="PRINTS" id="PR00039">
    <property type="entry name" value="HTHLYSR"/>
</dbReference>
<evidence type="ECO:0000313" key="7">
    <source>
        <dbReference type="Proteomes" id="UP001499915"/>
    </source>
</evidence>
<dbReference type="PANTHER" id="PTHR30537:SF74">
    <property type="entry name" value="HTH-TYPE TRANSCRIPTIONAL REGULATOR TRPI"/>
    <property type="match status" value="1"/>
</dbReference>
<dbReference type="SUPFAM" id="SSF53850">
    <property type="entry name" value="Periplasmic binding protein-like II"/>
    <property type="match status" value="1"/>
</dbReference>
<proteinExistence type="inferred from homology"/>
<dbReference type="Pfam" id="PF03466">
    <property type="entry name" value="LysR_substrate"/>
    <property type="match status" value="1"/>
</dbReference>
<dbReference type="InterPro" id="IPR005119">
    <property type="entry name" value="LysR_subst-bd"/>
</dbReference>
<keyword evidence="3" id="KW-0238">DNA-binding</keyword>
<protein>
    <submittedName>
        <fullName evidence="6">LysR substrate-binding domain-containing protein</fullName>
    </submittedName>
</protein>
<dbReference type="Gene3D" id="1.10.10.10">
    <property type="entry name" value="Winged helix-like DNA-binding domain superfamily/Winged helix DNA-binding domain"/>
    <property type="match status" value="1"/>
</dbReference>
<keyword evidence="7" id="KW-1185">Reference proteome</keyword>
<organism evidence="6 7">
    <name type="scientific">Marinobacterium maritimum</name>
    <dbReference type="NCBI Taxonomy" id="500162"/>
    <lineage>
        <taxon>Bacteria</taxon>
        <taxon>Pseudomonadati</taxon>
        <taxon>Pseudomonadota</taxon>
        <taxon>Gammaproteobacteria</taxon>
        <taxon>Oceanospirillales</taxon>
        <taxon>Oceanospirillaceae</taxon>
        <taxon>Marinobacterium</taxon>
    </lineage>
</organism>
<name>A0ABP3TF73_9GAMM</name>
<dbReference type="EMBL" id="BAAAET010000003">
    <property type="protein sequence ID" value="GAA0697196.1"/>
    <property type="molecule type" value="Genomic_DNA"/>
</dbReference>
<reference evidence="7" key="1">
    <citation type="journal article" date="2019" name="Int. J. Syst. Evol. Microbiol.">
        <title>The Global Catalogue of Microorganisms (GCM) 10K type strain sequencing project: providing services to taxonomists for standard genome sequencing and annotation.</title>
        <authorList>
            <consortium name="The Broad Institute Genomics Platform"/>
            <consortium name="The Broad Institute Genome Sequencing Center for Infectious Disease"/>
            <person name="Wu L."/>
            <person name="Ma J."/>
        </authorList>
    </citation>
    <scope>NUCLEOTIDE SEQUENCE [LARGE SCALE GENOMIC DNA]</scope>
    <source>
        <strain evidence="7">JCM 15134</strain>
    </source>
</reference>
<sequence length="305" mass="34209">MKSLRHRLPTPISLLVFEAAGRTLNFTRAAQELHVSQAAVSKQIKYLEDYLDSELFERHGRRVTLTAVGRQLHQKVSASFNYLAGAVDELRDVSQQHTVTLAANTAVSHYWLGRAISAYQQAHPARELNFRIITSDTTADLFSQDVHMVITYEPGPHAGWEMEQLFPEVLVPVASAAYLERHPFDVGSQPESLLSHMLLDAERLEPTWIDWACWLQSQGLNVTDLAVAGLFNNYIMLIDAAKRGQGIALGTRYLLDDKLADGDLVCVGDVSMTSGRSYWIALNNSRPLNRKVLGLYDFLRKFTPV</sequence>
<dbReference type="Proteomes" id="UP001499915">
    <property type="component" value="Unassembled WGS sequence"/>
</dbReference>
<dbReference type="PROSITE" id="PS50931">
    <property type="entry name" value="HTH_LYSR"/>
    <property type="match status" value="1"/>
</dbReference>
<evidence type="ECO:0000313" key="6">
    <source>
        <dbReference type="EMBL" id="GAA0697196.1"/>
    </source>
</evidence>
<dbReference type="Gene3D" id="3.40.190.10">
    <property type="entry name" value="Periplasmic binding protein-like II"/>
    <property type="match status" value="2"/>
</dbReference>
<dbReference type="RefSeq" id="WP_343806796.1">
    <property type="nucleotide sequence ID" value="NZ_BAAAET010000003.1"/>
</dbReference>
<evidence type="ECO:0000256" key="4">
    <source>
        <dbReference type="ARBA" id="ARBA00023163"/>
    </source>
</evidence>
<evidence type="ECO:0000259" key="5">
    <source>
        <dbReference type="PROSITE" id="PS50931"/>
    </source>
</evidence>
<gene>
    <name evidence="6" type="ORF">GCM10009104_26750</name>
</gene>
<dbReference type="SUPFAM" id="SSF46785">
    <property type="entry name" value="Winged helix' DNA-binding domain"/>
    <property type="match status" value="1"/>
</dbReference>
<keyword evidence="2" id="KW-0805">Transcription regulation</keyword>